<dbReference type="RefSeq" id="WP_254912087.1">
    <property type="nucleotide sequence ID" value="NZ_JAMDLV010000058.1"/>
</dbReference>
<accession>A0ABT4E2Q0</accession>
<name>A0ABT4E2Q0_9BACL</name>
<dbReference type="Proteomes" id="UP001207626">
    <property type="component" value="Unassembled WGS sequence"/>
</dbReference>
<evidence type="ECO:0000313" key="1">
    <source>
        <dbReference type="EMBL" id="MCY9523290.1"/>
    </source>
</evidence>
<sequence length="151" mass="17145">MKKHGGRRPGSGRKVIGERRKVTITLPEEVWAFIEEETNIECELNMTDGKLEIEISDDKQEALKSYLARVLLRYGHLQDGEALSFHDLISRAIEVEKNLGGRMSEPTVKLPYEFTPATKEKLIEAAALQDISATQLLIRIIDSKYNSVFEQ</sequence>
<proteinExistence type="predicted"/>
<reference evidence="1 2" key="1">
    <citation type="submission" date="2022-05" db="EMBL/GenBank/DDBJ databases">
        <title>Genome Sequencing of Bee-Associated Microbes.</title>
        <authorList>
            <person name="Dunlap C."/>
        </authorList>
    </citation>
    <scope>NUCLEOTIDE SEQUENCE [LARGE SCALE GENOMIC DNA]</scope>
    <source>
        <strain evidence="1 2">NRRL NRS-1438</strain>
    </source>
</reference>
<comment type="caution">
    <text evidence="1">The sequence shown here is derived from an EMBL/GenBank/DDBJ whole genome shotgun (WGS) entry which is preliminary data.</text>
</comment>
<keyword evidence="2" id="KW-1185">Reference proteome</keyword>
<dbReference type="EMBL" id="JAMDLW010000062">
    <property type="protein sequence ID" value="MCY9523290.1"/>
    <property type="molecule type" value="Genomic_DNA"/>
</dbReference>
<gene>
    <name evidence="1" type="ORF">M5X09_27200</name>
</gene>
<protein>
    <submittedName>
        <fullName evidence="1">Uncharacterized protein</fullName>
    </submittedName>
</protein>
<organism evidence="1 2">
    <name type="scientific">Paenibacillus apiarius</name>
    <dbReference type="NCBI Taxonomy" id="46240"/>
    <lineage>
        <taxon>Bacteria</taxon>
        <taxon>Bacillati</taxon>
        <taxon>Bacillota</taxon>
        <taxon>Bacilli</taxon>
        <taxon>Bacillales</taxon>
        <taxon>Paenibacillaceae</taxon>
        <taxon>Paenibacillus</taxon>
    </lineage>
</organism>
<evidence type="ECO:0000313" key="2">
    <source>
        <dbReference type="Proteomes" id="UP001207626"/>
    </source>
</evidence>